<dbReference type="Proteomes" id="UP000598174">
    <property type="component" value="Unassembled WGS sequence"/>
</dbReference>
<dbReference type="RefSeq" id="WP_203817186.1">
    <property type="nucleotide sequence ID" value="NZ_BAAABP010000071.1"/>
</dbReference>
<comment type="caution">
    <text evidence="1">The sequence shown here is derived from an EMBL/GenBank/DDBJ whole genome shotgun (WGS) entry which is preliminary data.</text>
</comment>
<proteinExistence type="predicted"/>
<gene>
    <name evidence="1" type="ORF">Afe05nite_25000</name>
</gene>
<name>A0A919IXG7_9ACTN</name>
<organism evidence="1 2">
    <name type="scientific">Paractinoplanes ferrugineus</name>
    <dbReference type="NCBI Taxonomy" id="113564"/>
    <lineage>
        <taxon>Bacteria</taxon>
        <taxon>Bacillati</taxon>
        <taxon>Actinomycetota</taxon>
        <taxon>Actinomycetes</taxon>
        <taxon>Micromonosporales</taxon>
        <taxon>Micromonosporaceae</taxon>
        <taxon>Paractinoplanes</taxon>
    </lineage>
</organism>
<accession>A0A919IXG7</accession>
<protein>
    <submittedName>
        <fullName evidence="1">Uncharacterized protein</fullName>
    </submittedName>
</protein>
<dbReference type="EMBL" id="BOMM01000016">
    <property type="protein sequence ID" value="GIE10660.1"/>
    <property type="molecule type" value="Genomic_DNA"/>
</dbReference>
<dbReference type="InterPro" id="IPR054211">
    <property type="entry name" value="DUF6918"/>
</dbReference>
<dbReference type="Pfam" id="PF21893">
    <property type="entry name" value="DUF6918"/>
    <property type="match status" value="1"/>
</dbReference>
<keyword evidence="2" id="KW-1185">Reference proteome</keyword>
<dbReference type="AlphaFoldDB" id="A0A919IXG7"/>
<reference evidence="1" key="1">
    <citation type="submission" date="2021-01" db="EMBL/GenBank/DDBJ databases">
        <title>Whole genome shotgun sequence of Actinoplanes ferrugineus NBRC 15555.</title>
        <authorList>
            <person name="Komaki H."/>
            <person name="Tamura T."/>
        </authorList>
    </citation>
    <scope>NUCLEOTIDE SEQUENCE</scope>
    <source>
        <strain evidence="1">NBRC 15555</strain>
    </source>
</reference>
<sequence>MYSNLTDILDQDGALAAIVADAQSLVEQELAKKSGVSAAAVKLAYKAITSFAPGYYEKTVGLMIPDMLYQLTPFWQDFQAAGGGSFGDYLAKRSDEVGPALLKVTDSMASSSEKPVVVKAYNTVRGSAQKHMEASLPSLGALVEKYAA</sequence>
<evidence type="ECO:0000313" key="2">
    <source>
        <dbReference type="Proteomes" id="UP000598174"/>
    </source>
</evidence>
<evidence type="ECO:0000313" key="1">
    <source>
        <dbReference type="EMBL" id="GIE10660.1"/>
    </source>
</evidence>